<keyword evidence="7 9" id="KW-0808">Transferase</keyword>
<comment type="function">
    <text evidence="1 7">Catalyzes the insertion of molybdate into adenylated molybdopterin with the concomitant release of AMP.</text>
</comment>
<protein>
    <recommendedName>
        <fullName evidence="4 7">Molybdopterin molybdenumtransferase</fullName>
        <ecNumber evidence="3 7">2.10.1.1</ecNumber>
    </recommendedName>
</protein>
<keyword evidence="7" id="KW-0501">Molybdenum cofactor biosynthesis</keyword>
<dbReference type="Proteomes" id="UP000243494">
    <property type="component" value="Unassembled WGS sequence"/>
</dbReference>
<dbReference type="InterPro" id="IPR036425">
    <property type="entry name" value="MoaB/Mog-like_dom_sf"/>
</dbReference>
<evidence type="ECO:0000256" key="5">
    <source>
        <dbReference type="ARBA" id="ARBA00022505"/>
    </source>
</evidence>
<dbReference type="Gene3D" id="3.90.105.10">
    <property type="entry name" value="Molybdopterin biosynthesis moea protein, domain 2"/>
    <property type="match status" value="1"/>
</dbReference>
<dbReference type="InterPro" id="IPR036688">
    <property type="entry name" value="MoeA_C_domain_IV_sf"/>
</dbReference>
<dbReference type="Gene3D" id="2.40.340.10">
    <property type="entry name" value="MoeA, C-terminal, domain IV"/>
    <property type="match status" value="1"/>
</dbReference>
<dbReference type="AlphaFoldDB" id="A0A371ISD4"/>
<evidence type="ECO:0000256" key="3">
    <source>
        <dbReference type="ARBA" id="ARBA00013269"/>
    </source>
</evidence>
<dbReference type="SUPFAM" id="SSF53218">
    <property type="entry name" value="Molybdenum cofactor biosynthesis proteins"/>
    <property type="match status" value="1"/>
</dbReference>
<dbReference type="InterPro" id="IPR036135">
    <property type="entry name" value="MoeA_linker/N_sf"/>
</dbReference>
<feature type="domain" description="MoaB/Mog" evidence="8">
    <location>
        <begin position="173"/>
        <end position="312"/>
    </location>
</feature>
<dbReference type="RefSeq" id="WP_095406633.1">
    <property type="nucleotide sequence ID" value="NZ_NOJZ02000013.1"/>
</dbReference>
<dbReference type="SMART" id="SM00852">
    <property type="entry name" value="MoCF_biosynth"/>
    <property type="match status" value="1"/>
</dbReference>
<keyword evidence="7" id="KW-0460">Magnesium</keyword>
<reference evidence="9 10" key="1">
    <citation type="journal article" date="2017" name="Genome Announc.">
        <title>Draft Genome Sequence of Romboutsia maritimum sp. nov. Strain CCRI-22766(T), Isolated from Coastal Estuarine Mud.</title>
        <authorList>
            <person name="Maheux A.F."/>
            <person name="Boudreau D.K."/>
            <person name="Berube E."/>
            <person name="Boissinot M."/>
            <person name="Raymond F."/>
            <person name="Brodeur S."/>
            <person name="Corbeil J."/>
            <person name="Brightwell G."/>
            <person name="Broda D."/>
            <person name="Omar R.F."/>
            <person name="Bergeron M.G."/>
        </authorList>
    </citation>
    <scope>NUCLEOTIDE SEQUENCE [LARGE SCALE GENOMIC DNA]</scope>
    <source>
        <strain evidence="9 10">CCRI-22766</strain>
    </source>
</reference>
<evidence type="ECO:0000259" key="8">
    <source>
        <dbReference type="SMART" id="SM00852"/>
    </source>
</evidence>
<evidence type="ECO:0000256" key="4">
    <source>
        <dbReference type="ARBA" id="ARBA00021108"/>
    </source>
</evidence>
<dbReference type="OrthoDB" id="9804758at2"/>
<keyword evidence="5 7" id="KW-0500">Molybdenum</keyword>
<dbReference type="UniPathway" id="UPA00344"/>
<dbReference type="GO" id="GO:0006777">
    <property type="term" value="P:Mo-molybdopterin cofactor biosynthetic process"/>
    <property type="evidence" value="ECO:0007669"/>
    <property type="project" value="UniProtKB-UniRule"/>
</dbReference>
<dbReference type="EC" id="2.10.1.1" evidence="3 7"/>
<comment type="cofactor">
    <cofactor evidence="7">
        <name>Mg(2+)</name>
        <dbReference type="ChEBI" id="CHEBI:18420"/>
    </cofactor>
</comment>
<dbReference type="SUPFAM" id="SSF63882">
    <property type="entry name" value="MoeA N-terminal region -like"/>
    <property type="match status" value="1"/>
</dbReference>
<evidence type="ECO:0000313" key="10">
    <source>
        <dbReference type="Proteomes" id="UP000243494"/>
    </source>
</evidence>
<dbReference type="InterPro" id="IPR001453">
    <property type="entry name" value="MoaB/Mog_dom"/>
</dbReference>
<dbReference type="GO" id="GO:0061599">
    <property type="term" value="F:molybdopterin molybdotransferase activity"/>
    <property type="evidence" value="ECO:0007669"/>
    <property type="project" value="UniProtKB-UniRule"/>
</dbReference>
<dbReference type="PANTHER" id="PTHR10192">
    <property type="entry name" value="MOLYBDOPTERIN BIOSYNTHESIS PROTEIN"/>
    <property type="match status" value="1"/>
</dbReference>
<comment type="caution">
    <text evidence="9">The sequence shown here is derived from an EMBL/GenBank/DDBJ whole genome shotgun (WGS) entry which is preliminary data.</text>
</comment>
<keyword evidence="10" id="KW-1185">Reference proteome</keyword>
<gene>
    <name evidence="9" type="ORF">CHF27_008390</name>
</gene>
<proteinExistence type="inferred from homology"/>
<evidence type="ECO:0000313" key="9">
    <source>
        <dbReference type="EMBL" id="RDY23373.1"/>
    </source>
</evidence>
<dbReference type="Gene3D" id="3.40.980.10">
    <property type="entry name" value="MoaB/Mog-like domain"/>
    <property type="match status" value="1"/>
</dbReference>
<dbReference type="InterPro" id="IPR038987">
    <property type="entry name" value="MoeA-like"/>
</dbReference>
<evidence type="ECO:0000256" key="2">
    <source>
        <dbReference type="ARBA" id="ARBA00010763"/>
    </source>
</evidence>
<comment type="similarity">
    <text evidence="2 7">Belongs to the MoeA family.</text>
</comment>
<name>A0A371ISD4_9FIRM</name>
<evidence type="ECO:0000256" key="7">
    <source>
        <dbReference type="RuleBase" id="RU365090"/>
    </source>
</evidence>
<dbReference type="InterPro" id="IPR005110">
    <property type="entry name" value="MoeA_linker/N"/>
</dbReference>
<dbReference type="GO" id="GO:0046872">
    <property type="term" value="F:metal ion binding"/>
    <property type="evidence" value="ECO:0007669"/>
    <property type="project" value="UniProtKB-UniRule"/>
</dbReference>
<dbReference type="Pfam" id="PF03453">
    <property type="entry name" value="MoeA_N"/>
    <property type="match status" value="1"/>
</dbReference>
<organism evidence="9 10">
    <name type="scientific">Romboutsia maritimum</name>
    <dbReference type="NCBI Taxonomy" id="2020948"/>
    <lineage>
        <taxon>Bacteria</taxon>
        <taxon>Bacillati</taxon>
        <taxon>Bacillota</taxon>
        <taxon>Clostridia</taxon>
        <taxon>Peptostreptococcales</taxon>
        <taxon>Peptostreptococcaceae</taxon>
        <taxon>Romboutsia</taxon>
    </lineage>
</organism>
<keyword evidence="7" id="KW-0479">Metal-binding</keyword>
<dbReference type="CDD" id="cd00887">
    <property type="entry name" value="MoeA"/>
    <property type="match status" value="1"/>
</dbReference>
<comment type="catalytic activity">
    <reaction evidence="6">
        <text>adenylyl-molybdopterin + molybdate = Mo-molybdopterin + AMP + H(+)</text>
        <dbReference type="Rhea" id="RHEA:35047"/>
        <dbReference type="ChEBI" id="CHEBI:15378"/>
        <dbReference type="ChEBI" id="CHEBI:36264"/>
        <dbReference type="ChEBI" id="CHEBI:62727"/>
        <dbReference type="ChEBI" id="CHEBI:71302"/>
        <dbReference type="ChEBI" id="CHEBI:456215"/>
        <dbReference type="EC" id="2.10.1.1"/>
    </reaction>
</comment>
<dbReference type="Gene3D" id="2.170.190.11">
    <property type="entry name" value="Molybdopterin biosynthesis moea protein, domain 3"/>
    <property type="match status" value="1"/>
</dbReference>
<sequence length="393" mass="44223">MIELEEAIEIIKENVKKIKRVKTCNIIDAINKVSVEDVYSPIDSPPFDRSPYDGYTYNSDIDTNKLKVVGTVFAGEIFKKKLDKNEAVKIMTGAKIPKEANCVIKKEDVDIIDEYIILNKKLNKHDNYIFKGEDINKGQLIINKGCTISVEDIGVLASLGIHEILVYDDIKVGILITGTEIQDLHEILMDGKIYDSNKYILNSKLKKMDINNVVVDKASDDLLELEEKVRSIIKRVDCLITTGGVSVGDKDLIPKAFKELGAKELFWRVNVKPGGACYSAILEEKLLLGLSGNPHAALIVFDNILIPAIEYITNKEKNHKIKAIFKGEFNKKSKKDRFIRAKLFTENAKLYVKMTDNKDAKARLYATLNSNCMIKVNKGTTLTDNQMVEVVTF</sequence>
<dbReference type="EMBL" id="NOJZ02000013">
    <property type="protein sequence ID" value="RDY23373.1"/>
    <property type="molecule type" value="Genomic_DNA"/>
</dbReference>
<dbReference type="NCBIfam" id="TIGR00177">
    <property type="entry name" value="molyb_syn"/>
    <property type="match status" value="1"/>
</dbReference>
<dbReference type="Pfam" id="PF00994">
    <property type="entry name" value="MoCF_biosynth"/>
    <property type="match status" value="1"/>
</dbReference>
<evidence type="ECO:0000256" key="6">
    <source>
        <dbReference type="ARBA" id="ARBA00047317"/>
    </source>
</evidence>
<dbReference type="PANTHER" id="PTHR10192:SF5">
    <property type="entry name" value="GEPHYRIN"/>
    <property type="match status" value="1"/>
</dbReference>
<accession>A0A371ISD4</accession>
<dbReference type="GO" id="GO:0005829">
    <property type="term" value="C:cytosol"/>
    <property type="evidence" value="ECO:0007669"/>
    <property type="project" value="TreeGrafter"/>
</dbReference>
<comment type="pathway">
    <text evidence="7">Cofactor biosynthesis; molybdopterin biosynthesis.</text>
</comment>
<evidence type="ECO:0000256" key="1">
    <source>
        <dbReference type="ARBA" id="ARBA00002901"/>
    </source>
</evidence>